<proteinExistence type="predicted"/>
<protein>
    <submittedName>
        <fullName evidence="1">Uncharacterized protein</fullName>
    </submittedName>
</protein>
<dbReference type="EMBL" id="FN654511">
    <property type="protein sequence ID" value="CBY34473.1"/>
    <property type="molecule type" value="Genomic_DNA"/>
</dbReference>
<dbReference type="Proteomes" id="UP000011014">
    <property type="component" value="Unassembled WGS sequence"/>
</dbReference>
<reference evidence="1" key="1">
    <citation type="journal article" date="2010" name="Science">
        <title>Plasticity of animal genome architecture unmasked by rapid evolution of a pelagic tunicate.</title>
        <authorList>
            <person name="Denoeud F."/>
            <person name="Henriet S."/>
            <person name="Mungpakdee S."/>
            <person name="Aury J.M."/>
            <person name="Da Silva C."/>
            <person name="Brinkmann H."/>
            <person name="Mikhaleva J."/>
            <person name="Olsen L.C."/>
            <person name="Jubin C."/>
            <person name="Canestro C."/>
            <person name="Bouquet J.M."/>
            <person name="Danks G."/>
            <person name="Poulain J."/>
            <person name="Campsteijn C."/>
            <person name="Adamski M."/>
            <person name="Cross I."/>
            <person name="Yadetie F."/>
            <person name="Muffato M."/>
            <person name="Louis A."/>
            <person name="Butcher S."/>
            <person name="Tsagkogeorga G."/>
            <person name="Konrad A."/>
            <person name="Singh S."/>
            <person name="Jensen M.F."/>
            <person name="Cong E.H."/>
            <person name="Eikeseth-Otteraa H."/>
            <person name="Noel B."/>
            <person name="Anthouard V."/>
            <person name="Porcel B.M."/>
            <person name="Kachouri-Lafond R."/>
            <person name="Nishino A."/>
            <person name="Ugolini M."/>
            <person name="Chourrout P."/>
            <person name="Nishida H."/>
            <person name="Aasland R."/>
            <person name="Huzurbazar S."/>
            <person name="Westhof E."/>
            <person name="Delsuc F."/>
            <person name="Lehrach H."/>
            <person name="Reinhardt R."/>
            <person name="Weissenbach J."/>
            <person name="Roy S.W."/>
            <person name="Artiguenave F."/>
            <person name="Postlethwait J.H."/>
            <person name="Manak J.R."/>
            <person name="Thompson E.M."/>
            <person name="Jaillon O."/>
            <person name="Du Pasquier L."/>
            <person name="Boudinot P."/>
            <person name="Liberles D.A."/>
            <person name="Volff J.N."/>
            <person name="Philippe H."/>
            <person name="Lenhard B."/>
            <person name="Roest Crollius H."/>
            <person name="Wincker P."/>
            <person name="Chourrout D."/>
        </authorList>
    </citation>
    <scope>NUCLEOTIDE SEQUENCE [LARGE SCALE GENOMIC DNA]</scope>
</reference>
<evidence type="ECO:0000313" key="1">
    <source>
        <dbReference type="EMBL" id="CBY34473.1"/>
    </source>
</evidence>
<dbReference type="AlphaFoldDB" id="E4YG49"/>
<gene>
    <name evidence="1" type="ORF">GSOID_T00024497001</name>
</gene>
<accession>E4YG49</accession>
<organism evidence="1">
    <name type="scientific">Oikopleura dioica</name>
    <name type="common">Tunicate</name>
    <dbReference type="NCBI Taxonomy" id="34765"/>
    <lineage>
        <taxon>Eukaryota</taxon>
        <taxon>Metazoa</taxon>
        <taxon>Chordata</taxon>
        <taxon>Tunicata</taxon>
        <taxon>Appendicularia</taxon>
        <taxon>Copelata</taxon>
        <taxon>Oikopleuridae</taxon>
        <taxon>Oikopleura</taxon>
    </lineage>
</organism>
<feature type="non-terminal residue" evidence="1">
    <location>
        <position position="93"/>
    </location>
</feature>
<sequence>MDINNSLKIPTFTAVVNVLETFSSLKSFKFNDDDIIEIDVFGNVHIEDENAKLYNRIDDFGFRTSEKTKLRELIEEIKFKPQKNEIFIKRRSH</sequence>
<name>E4YG49_OIKDI</name>